<dbReference type="Pfam" id="PF00005">
    <property type="entry name" value="ABC_tran"/>
    <property type="match status" value="1"/>
</dbReference>
<accession>A0AB39XHJ5</accession>
<dbReference type="PANTHER" id="PTHR43394:SF1">
    <property type="entry name" value="ATP-BINDING CASSETTE SUB-FAMILY B MEMBER 10, MITOCHONDRIAL"/>
    <property type="match status" value="1"/>
</dbReference>
<name>A0AB39XHJ5_9BRAD</name>
<evidence type="ECO:0000256" key="10">
    <source>
        <dbReference type="ARBA" id="ARBA00024725"/>
    </source>
</evidence>
<keyword evidence="7 11" id="KW-1133">Transmembrane helix</keyword>
<dbReference type="Gene3D" id="3.40.50.300">
    <property type="entry name" value="P-loop containing nucleotide triphosphate hydrolases"/>
    <property type="match status" value="1"/>
</dbReference>
<reference evidence="14" key="1">
    <citation type="submission" date="2024-08" db="EMBL/GenBank/DDBJ databases">
        <authorList>
            <person name="Chaddad Z."/>
            <person name="Lamrabet M."/>
            <person name="Bouhnik O."/>
            <person name="Alami S."/>
            <person name="Wipf D."/>
            <person name="Courty P.E."/>
            <person name="Missbah El Idrissi M."/>
        </authorList>
    </citation>
    <scope>NUCLEOTIDE SEQUENCE</scope>
    <source>
        <strain evidence="14">LLZ17</strain>
    </source>
</reference>
<evidence type="ECO:0000259" key="13">
    <source>
        <dbReference type="PROSITE" id="PS50929"/>
    </source>
</evidence>
<evidence type="ECO:0000256" key="9">
    <source>
        <dbReference type="ARBA" id="ARBA00024722"/>
    </source>
</evidence>
<dbReference type="InterPro" id="IPR003593">
    <property type="entry name" value="AAA+_ATPase"/>
</dbReference>
<comment type="similarity">
    <text evidence="2">Belongs to the ABC transporter superfamily.</text>
</comment>
<feature type="transmembrane region" description="Helical" evidence="11">
    <location>
        <begin position="48"/>
        <end position="74"/>
    </location>
</feature>
<keyword evidence="3" id="KW-0813">Transport</keyword>
<evidence type="ECO:0000256" key="7">
    <source>
        <dbReference type="ARBA" id="ARBA00022989"/>
    </source>
</evidence>
<evidence type="ECO:0000256" key="3">
    <source>
        <dbReference type="ARBA" id="ARBA00022597"/>
    </source>
</evidence>
<comment type="function">
    <text evidence="9">Involved in beta-(1--&gt;2)glucan export. Transmembrane domains (TMD) form a pore in the inner membrane and the ATP-binding domain (NBD) is responsible for energy generation.</text>
</comment>
<comment type="function">
    <text evidence="10">Part of an ABC transporter complex. Transmembrane domains (TMD) form a pore in the inner membrane and the ATP-binding domain (NBD) is responsible for energy generation.</text>
</comment>
<keyword evidence="6 14" id="KW-0067">ATP-binding</keyword>
<dbReference type="GO" id="GO:0016887">
    <property type="term" value="F:ATP hydrolysis activity"/>
    <property type="evidence" value="ECO:0007669"/>
    <property type="project" value="InterPro"/>
</dbReference>
<dbReference type="EMBL" id="CP165734">
    <property type="protein sequence ID" value="XDV56301.1"/>
    <property type="molecule type" value="Genomic_DNA"/>
</dbReference>
<evidence type="ECO:0000256" key="4">
    <source>
        <dbReference type="ARBA" id="ARBA00022692"/>
    </source>
</evidence>
<gene>
    <name evidence="14" type="ORF">AB8Z38_26950</name>
</gene>
<dbReference type="InterPro" id="IPR017871">
    <property type="entry name" value="ABC_transporter-like_CS"/>
</dbReference>
<evidence type="ECO:0000256" key="6">
    <source>
        <dbReference type="ARBA" id="ARBA00022840"/>
    </source>
</evidence>
<dbReference type="PANTHER" id="PTHR43394">
    <property type="entry name" value="ATP-DEPENDENT PERMEASE MDL1, MITOCHONDRIAL"/>
    <property type="match status" value="1"/>
</dbReference>
<feature type="domain" description="ABC transmembrane type-1" evidence="13">
    <location>
        <begin position="51"/>
        <end position="332"/>
    </location>
</feature>
<dbReference type="Gene3D" id="1.20.1560.10">
    <property type="entry name" value="ABC transporter type 1, transmembrane domain"/>
    <property type="match status" value="1"/>
</dbReference>
<evidence type="ECO:0000313" key="14">
    <source>
        <dbReference type="EMBL" id="XDV56301.1"/>
    </source>
</evidence>
<dbReference type="InterPro" id="IPR003439">
    <property type="entry name" value="ABC_transporter-like_ATP-bd"/>
</dbReference>
<dbReference type="InterPro" id="IPR039421">
    <property type="entry name" value="Type_1_exporter"/>
</dbReference>
<dbReference type="InterPro" id="IPR027417">
    <property type="entry name" value="P-loop_NTPase"/>
</dbReference>
<feature type="domain" description="ABC transporter" evidence="12">
    <location>
        <begin position="366"/>
        <end position="601"/>
    </location>
</feature>
<dbReference type="SUPFAM" id="SSF52540">
    <property type="entry name" value="P-loop containing nucleoside triphosphate hydrolases"/>
    <property type="match status" value="1"/>
</dbReference>
<feature type="transmembrane region" description="Helical" evidence="11">
    <location>
        <begin position="157"/>
        <end position="183"/>
    </location>
</feature>
<proteinExistence type="inferred from homology"/>
<organism evidence="14">
    <name type="scientific">Bradyrhizobium sp. LLZ17</name>
    <dbReference type="NCBI Taxonomy" id="3239388"/>
    <lineage>
        <taxon>Bacteria</taxon>
        <taxon>Pseudomonadati</taxon>
        <taxon>Pseudomonadota</taxon>
        <taxon>Alphaproteobacteria</taxon>
        <taxon>Hyphomicrobiales</taxon>
        <taxon>Nitrobacteraceae</taxon>
        <taxon>Bradyrhizobium</taxon>
    </lineage>
</organism>
<dbReference type="PROSITE" id="PS00211">
    <property type="entry name" value="ABC_TRANSPORTER_1"/>
    <property type="match status" value="1"/>
</dbReference>
<evidence type="ECO:0000256" key="8">
    <source>
        <dbReference type="ARBA" id="ARBA00023136"/>
    </source>
</evidence>
<dbReference type="FunFam" id="3.40.50.300:FF:000218">
    <property type="entry name" value="Multidrug ABC transporter ATP-binding protein"/>
    <property type="match status" value="1"/>
</dbReference>
<protein>
    <submittedName>
        <fullName evidence="14">ABC transporter ATP-binding protein</fullName>
    </submittedName>
</protein>
<keyword evidence="5" id="KW-0547">Nucleotide-binding</keyword>
<feature type="transmembrane region" description="Helical" evidence="11">
    <location>
        <begin position="80"/>
        <end position="99"/>
    </location>
</feature>
<dbReference type="GO" id="GO:0005524">
    <property type="term" value="F:ATP binding"/>
    <property type="evidence" value="ECO:0007669"/>
    <property type="project" value="UniProtKB-KW"/>
</dbReference>
<keyword evidence="4 11" id="KW-0812">Transmembrane</keyword>
<evidence type="ECO:0000256" key="1">
    <source>
        <dbReference type="ARBA" id="ARBA00004651"/>
    </source>
</evidence>
<dbReference type="InterPro" id="IPR036640">
    <property type="entry name" value="ABC1_TM_sf"/>
</dbReference>
<dbReference type="RefSeq" id="WP_369720749.1">
    <property type="nucleotide sequence ID" value="NZ_CP165734.1"/>
</dbReference>
<comment type="subcellular location">
    <subcellularLocation>
        <location evidence="1">Cell membrane</location>
        <topology evidence="1">Multi-pass membrane protein</topology>
    </subcellularLocation>
</comment>
<evidence type="ECO:0000256" key="11">
    <source>
        <dbReference type="SAM" id="Phobius"/>
    </source>
</evidence>
<keyword evidence="3" id="KW-0762">Sugar transport</keyword>
<dbReference type="AlphaFoldDB" id="A0AB39XHJ5"/>
<dbReference type="PROSITE" id="PS50893">
    <property type="entry name" value="ABC_TRANSPORTER_2"/>
    <property type="match status" value="1"/>
</dbReference>
<evidence type="ECO:0000256" key="5">
    <source>
        <dbReference type="ARBA" id="ARBA00022741"/>
    </source>
</evidence>
<dbReference type="InterPro" id="IPR011527">
    <property type="entry name" value="ABC1_TM_dom"/>
</dbReference>
<dbReference type="SUPFAM" id="SSF90123">
    <property type="entry name" value="ABC transporter transmembrane region"/>
    <property type="match status" value="1"/>
</dbReference>
<dbReference type="PROSITE" id="PS50929">
    <property type="entry name" value="ABC_TM1F"/>
    <property type="match status" value="1"/>
</dbReference>
<dbReference type="GO" id="GO:0015421">
    <property type="term" value="F:ABC-type oligopeptide transporter activity"/>
    <property type="evidence" value="ECO:0007669"/>
    <property type="project" value="TreeGrafter"/>
</dbReference>
<dbReference type="CDD" id="cd07346">
    <property type="entry name" value="ABC_6TM_exporters"/>
    <property type="match status" value="1"/>
</dbReference>
<keyword evidence="8 11" id="KW-0472">Membrane</keyword>
<feature type="transmembrane region" description="Helical" evidence="11">
    <location>
        <begin position="189"/>
        <end position="209"/>
    </location>
</feature>
<dbReference type="Pfam" id="PF00664">
    <property type="entry name" value="ABC_membrane"/>
    <property type="match status" value="1"/>
</dbReference>
<dbReference type="SMART" id="SM00382">
    <property type="entry name" value="AAA"/>
    <property type="match status" value="1"/>
</dbReference>
<evidence type="ECO:0000259" key="12">
    <source>
        <dbReference type="PROSITE" id="PS50893"/>
    </source>
</evidence>
<evidence type="ECO:0000256" key="2">
    <source>
        <dbReference type="ARBA" id="ARBA00005417"/>
    </source>
</evidence>
<dbReference type="GO" id="GO:0005886">
    <property type="term" value="C:plasma membrane"/>
    <property type="evidence" value="ECO:0007669"/>
    <property type="project" value="UniProtKB-SubCell"/>
</dbReference>
<sequence length="620" mass="67745">MHRKSFYVPAMPLASMTKPNPELNVPGTLGQLRRLHAAVRFALPQRHAIMLIIALVLTVACINAFEPLVLKWVFDQLTDLQMPGVILTGILLLLAFAVGREAMDGIANWLTWRTRIGLQYALLEATIGKLHRMPLRIQRSEGIGAIMTRLDRSIQGFTSAVTLILFSVLPALIFLVIAIVIMLRLEWRLALVVLVFAPLPAFIAAFAGAEQVQRERTLLDRWAKIYSRFNEVLSGIIIVRSFAMEDVEKSRFLRDVAAANKVVIQGVAVDAGYASASNLVVALARLGGLGLGAYFVVQGEITVGTVVAFLGYIGGLFGPVQGLSGVYSSLRKASVSLDEIFGILNVHEHLGDSPGAIDLAEVKGEVSFDNVHFRYEQPQRPLLDGLTLHASPGETIAIVGPSGSGKTTLMALLMRFYDPLEGRITIDGQDLRQVKQSSLRRQIGVVLQDPLLFNDSLKANIAYGRPDATDTEIEAAAKTAHAHDFIMRLPEGYETRVGERGGLLSVGERQRITIARALLKNPPILILDEATSALDAESEEAVQTAIEQLVAARTTFVIAHRLSTVVNADRIIVLKEGRIAESGTHGELMRQNAYYASLVRRQHRGLIDNDVDPSAVTARD</sequence>